<reference evidence="1 2" key="1">
    <citation type="submission" date="2018-03" db="EMBL/GenBank/DDBJ databases">
        <title>Ahniella affigens gen. nov., sp. nov., a gammaproteobacterium isolated from sandy soil near a stream.</title>
        <authorList>
            <person name="Ko Y."/>
            <person name="Kim J.-H."/>
        </authorList>
    </citation>
    <scope>NUCLEOTIDE SEQUENCE [LARGE SCALE GENOMIC DNA]</scope>
    <source>
        <strain evidence="1 2">D13</strain>
    </source>
</reference>
<evidence type="ECO:0000313" key="2">
    <source>
        <dbReference type="Proteomes" id="UP000241074"/>
    </source>
</evidence>
<organism evidence="1 2">
    <name type="scientific">Ahniella affigens</name>
    <dbReference type="NCBI Taxonomy" id="2021234"/>
    <lineage>
        <taxon>Bacteria</taxon>
        <taxon>Pseudomonadati</taxon>
        <taxon>Pseudomonadota</taxon>
        <taxon>Gammaproteobacteria</taxon>
        <taxon>Lysobacterales</taxon>
        <taxon>Rhodanobacteraceae</taxon>
        <taxon>Ahniella</taxon>
    </lineage>
</organism>
<sequence length="76" mass="8232">MQEFLDRNAKANKAQWPPQSSACRVALPRLLAPTTPATFDASTTPILGRISGTKILSLVKSTGALRPINYVDSVFM</sequence>
<dbReference type="KEGG" id="xba:C7S18_21190"/>
<dbReference type="EMBL" id="CP027860">
    <property type="protein sequence ID" value="AVP99533.1"/>
    <property type="molecule type" value="Genomic_DNA"/>
</dbReference>
<evidence type="ECO:0000313" key="1">
    <source>
        <dbReference type="EMBL" id="AVP99533.1"/>
    </source>
</evidence>
<dbReference type="AlphaFoldDB" id="A0A2P1PXF4"/>
<keyword evidence="2" id="KW-1185">Reference proteome</keyword>
<proteinExistence type="predicted"/>
<accession>A0A2P1PXF4</accession>
<protein>
    <submittedName>
        <fullName evidence="1">Uncharacterized protein</fullName>
    </submittedName>
</protein>
<gene>
    <name evidence="1" type="ORF">C7S18_21190</name>
</gene>
<name>A0A2P1PXF4_9GAMM</name>
<dbReference type="Proteomes" id="UP000241074">
    <property type="component" value="Chromosome"/>
</dbReference>
<reference evidence="1 2" key="2">
    <citation type="submission" date="2018-03" db="EMBL/GenBank/DDBJ databases">
        <authorList>
            <person name="Keele B.F."/>
        </authorList>
    </citation>
    <scope>NUCLEOTIDE SEQUENCE [LARGE SCALE GENOMIC DNA]</scope>
    <source>
        <strain evidence="1 2">D13</strain>
    </source>
</reference>